<dbReference type="GO" id="GO:0009055">
    <property type="term" value="F:electron transfer activity"/>
    <property type="evidence" value="ECO:0007669"/>
    <property type="project" value="InterPro"/>
</dbReference>
<reference evidence="6 7" key="1">
    <citation type="submission" date="2019-02" db="EMBL/GenBank/DDBJ databases">
        <title>Deep-cultivation of Planctomycetes and their phenomic and genomic characterization uncovers novel biology.</title>
        <authorList>
            <person name="Wiegand S."/>
            <person name="Jogler M."/>
            <person name="Boedeker C."/>
            <person name="Pinto D."/>
            <person name="Vollmers J."/>
            <person name="Rivas-Marin E."/>
            <person name="Kohn T."/>
            <person name="Peeters S.H."/>
            <person name="Heuer A."/>
            <person name="Rast P."/>
            <person name="Oberbeckmann S."/>
            <person name="Bunk B."/>
            <person name="Jeske O."/>
            <person name="Meyerdierks A."/>
            <person name="Storesund J.E."/>
            <person name="Kallscheuer N."/>
            <person name="Luecker S."/>
            <person name="Lage O.M."/>
            <person name="Pohl T."/>
            <person name="Merkel B.J."/>
            <person name="Hornburger P."/>
            <person name="Mueller R.-W."/>
            <person name="Bruemmer F."/>
            <person name="Labrenz M."/>
            <person name="Spormann A.M."/>
            <person name="Op den Camp H."/>
            <person name="Overmann J."/>
            <person name="Amann R."/>
            <person name="Jetten M.S.M."/>
            <person name="Mascher T."/>
            <person name="Medema M.H."/>
            <person name="Devos D.P."/>
            <person name="Kaster A.-K."/>
            <person name="Ovreas L."/>
            <person name="Rohde M."/>
            <person name="Galperin M.Y."/>
            <person name="Jogler C."/>
        </authorList>
    </citation>
    <scope>NUCLEOTIDE SEQUENCE [LARGE SCALE GENOMIC DNA]</scope>
    <source>
        <strain evidence="6 7">Mal52</strain>
    </source>
</reference>
<keyword evidence="7" id="KW-1185">Reference proteome</keyword>
<dbReference type="GO" id="GO:0046872">
    <property type="term" value="F:metal ion binding"/>
    <property type="evidence" value="ECO:0007669"/>
    <property type="project" value="UniProtKB-KW"/>
</dbReference>
<dbReference type="Proteomes" id="UP000319383">
    <property type="component" value="Chromosome"/>
</dbReference>
<keyword evidence="2 4" id="KW-0479">Metal-binding</keyword>
<accession>A0A517ZPC4</accession>
<gene>
    <name evidence="6" type="ORF">Mal52_28140</name>
</gene>
<dbReference type="NCBIfam" id="TIGR02603">
    <property type="entry name" value="CxxCH_TIGR02603"/>
    <property type="match status" value="1"/>
</dbReference>
<dbReference type="Gene3D" id="1.10.760.10">
    <property type="entry name" value="Cytochrome c-like domain"/>
    <property type="match status" value="1"/>
</dbReference>
<name>A0A517ZPC4_9PLAN</name>
<dbReference type="AlphaFoldDB" id="A0A517ZPC4"/>
<evidence type="ECO:0000256" key="3">
    <source>
        <dbReference type="ARBA" id="ARBA00023004"/>
    </source>
</evidence>
<proteinExistence type="predicted"/>
<dbReference type="PANTHER" id="PTHR33546">
    <property type="entry name" value="LARGE, MULTIFUNCTIONAL SECRETED PROTEIN-RELATED"/>
    <property type="match status" value="1"/>
</dbReference>
<feature type="domain" description="Cytochrome c" evidence="5">
    <location>
        <begin position="342"/>
        <end position="478"/>
    </location>
</feature>
<dbReference type="InterPro" id="IPR036909">
    <property type="entry name" value="Cyt_c-like_dom_sf"/>
</dbReference>
<evidence type="ECO:0000313" key="6">
    <source>
        <dbReference type="EMBL" id="QDU44334.1"/>
    </source>
</evidence>
<sequence length="635" mass="67190">MKLNKVSDGFMPTETRHALIFCASLPSPKADEVAYLMLSSRFSLIALASLIVVFQGQSAPLATAADPPSPAAPLMRLIKSGRVPQERLGNLIELVCQRGNAADLSYLFEQAVLSDKYPRDLRIKTFNLLTATAHNRKIQPAGDLVGLTNLIAPETPKTTDAGLQLAAIRLAGACRAKSLAKPLAKIVLDNKSPLKTREAAINALVAVDPDSAKHAIDPLIAPEQSLPIRSMGVAALVELDAEAAASAAAEVLASADETQDPATLLDAFLSHKGGPDQLAAAIAGKTLAADVAKVALRHMYSVGRTDAALVSALSSSAGLSANPEPLSPEQVKALAAEVLAEGDAQRGEAVFRRADVSCMKCHSVSKAGGQVGPDLSAVGSSSPVEYLINSIMQPNQAIKEAYLTRVVVTDAGKVHQGIVVDRNDQRLILKDATSRQIEIPITDIDEEFEGESLMPQGLTKFLTHAEIVDLVRFLAELGKDGPLAVRKTPTIQRWRVLRQLPDSIAAESVDADLLREETLALGDDAWVSVYAKVAGGLPIADARKAAPAPLVYLRAEVDVTVGGEVGFEIKAPLPIQAAVDDQPLKADGRFIIELAPGRHVLNLFVDTSKSSEGDVQAELFRVKGSPAQFEVVGGQ</sequence>
<dbReference type="InterPro" id="IPR013427">
    <property type="entry name" value="Haem-bd_dom_put"/>
</dbReference>
<protein>
    <recommendedName>
        <fullName evidence="5">Cytochrome c domain-containing protein</fullName>
    </recommendedName>
</protein>
<dbReference type="GO" id="GO:0020037">
    <property type="term" value="F:heme binding"/>
    <property type="evidence" value="ECO:0007669"/>
    <property type="project" value="InterPro"/>
</dbReference>
<evidence type="ECO:0000313" key="7">
    <source>
        <dbReference type="Proteomes" id="UP000319383"/>
    </source>
</evidence>
<keyword evidence="1 4" id="KW-0349">Heme</keyword>
<dbReference type="PROSITE" id="PS51007">
    <property type="entry name" value="CYTC"/>
    <property type="match status" value="1"/>
</dbReference>
<organism evidence="6 7">
    <name type="scientific">Symmachiella dynata</name>
    <dbReference type="NCBI Taxonomy" id="2527995"/>
    <lineage>
        <taxon>Bacteria</taxon>
        <taxon>Pseudomonadati</taxon>
        <taxon>Planctomycetota</taxon>
        <taxon>Planctomycetia</taxon>
        <taxon>Planctomycetales</taxon>
        <taxon>Planctomycetaceae</taxon>
        <taxon>Symmachiella</taxon>
    </lineage>
</organism>
<dbReference type="KEGG" id="sdyn:Mal52_28140"/>
<evidence type="ECO:0000259" key="5">
    <source>
        <dbReference type="PROSITE" id="PS51007"/>
    </source>
</evidence>
<dbReference type="SUPFAM" id="SSF46626">
    <property type="entry name" value="Cytochrome c"/>
    <property type="match status" value="1"/>
</dbReference>
<dbReference type="PANTHER" id="PTHR33546:SF1">
    <property type="entry name" value="LARGE, MULTIFUNCTIONAL SECRETED PROTEIN"/>
    <property type="match status" value="1"/>
</dbReference>
<evidence type="ECO:0000256" key="4">
    <source>
        <dbReference type="PROSITE-ProRule" id="PRU00433"/>
    </source>
</evidence>
<dbReference type="EMBL" id="CP036276">
    <property type="protein sequence ID" value="QDU44334.1"/>
    <property type="molecule type" value="Genomic_DNA"/>
</dbReference>
<dbReference type="InterPro" id="IPR009056">
    <property type="entry name" value="Cyt_c-like_dom"/>
</dbReference>
<evidence type="ECO:0000256" key="2">
    <source>
        <dbReference type="ARBA" id="ARBA00022723"/>
    </source>
</evidence>
<dbReference type="RefSeq" id="WP_145376708.1">
    <property type="nucleotide sequence ID" value="NZ_CP036276.1"/>
</dbReference>
<evidence type="ECO:0000256" key="1">
    <source>
        <dbReference type="ARBA" id="ARBA00022617"/>
    </source>
</evidence>
<keyword evidence="3 4" id="KW-0408">Iron</keyword>